<organism evidence="3 4">
    <name type="scientific">Cutaneotrichosporon oleaginosum</name>
    <dbReference type="NCBI Taxonomy" id="879819"/>
    <lineage>
        <taxon>Eukaryota</taxon>
        <taxon>Fungi</taxon>
        <taxon>Dikarya</taxon>
        <taxon>Basidiomycota</taxon>
        <taxon>Agaricomycotina</taxon>
        <taxon>Tremellomycetes</taxon>
        <taxon>Trichosporonales</taxon>
        <taxon>Trichosporonaceae</taxon>
        <taxon>Cutaneotrichosporon</taxon>
    </lineage>
</organism>
<dbReference type="AlphaFoldDB" id="A0A0J1B0W4"/>
<dbReference type="RefSeq" id="XP_018277740.1">
    <property type="nucleotide sequence ID" value="XM_018426790.1"/>
</dbReference>
<comment type="similarity">
    <text evidence="1">Belongs to the TTI2 family.</text>
</comment>
<dbReference type="Pfam" id="PF10521">
    <property type="entry name" value="Tti2"/>
    <property type="match status" value="1"/>
</dbReference>
<proteinExistence type="inferred from homology"/>
<keyword evidence="4" id="KW-1185">Reference proteome</keyword>
<dbReference type="InterPro" id="IPR016024">
    <property type="entry name" value="ARM-type_fold"/>
</dbReference>
<dbReference type="OrthoDB" id="6417021at2759"/>
<feature type="region of interest" description="Disordered" evidence="2">
    <location>
        <begin position="1"/>
        <end position="66"/>
    </location>
</feature>
<dbReference type="GeneID" id="28987393"/>
<accession>A0A0J1B0W4</accession>
<protein>
    <submittedName>
        <fullName evidence="3">Uncharacterized protein</fullName>
    </submittedName>
</protein>
<evidence type="ECO:0000313" key="4">
    <source>
        <dbReference type="Proteomes" id="UP000053611"/>
    </source>
</evidence>
<feature type="region of interest" description="Disordered" evidence="2">
    <location>
        <begin position="146"/>
        <end position="165"/>
    </location>
</feature>
<dbReference type="Proteomes" id="UP000053611">
    <property type="component" value="Unassembled WGS sequence"/>
</dbReference>
<dbReference type="PANTHER" id="PTHR32226">
    <property type="entry name" value="TELO2-INTERACTING PROTEIN 2"/>
    <property type="match status" value="1"/>
</dbReference>
<dbReference type="SUPFAM" id="SSF48371">
    <property type="entry name" value="ARM repeat"/>
    <property type="match status" value="1"/>
</dbReference>
<dbReference type="PANTHER" id="PTHR32226:SF2">
    <property type="entry name" value="TELO2-INTERACTING PROTEIN 2"/>
    <property type="match status" value="1"/>
</dbReference>
<gene>
    <name evidence="3" type="ORF">CC85DRAFT_329237</name>
</gene>
<dbReference type="InterPro" id="IPR018870">
    <property type="entry name" value="Tti2"/>
</dbReference>
<reference evidence="3 4" key="1">
    <citation type="submission" date="2015-03" db="EMBL/GenBank/DDBJ databases">
        <title>Genomics and transcriptomics of the oil-accumulating basidiomycete yeast T. oleaginosus allow insights into substrate utilization and the diverse evolutionary trajectories of mating systems in fungi.</title>
        <authorList>
            <consortium name="DOE Joint Genome Institute"/>
            <person name="Kourist R."/>
            <person name="Kracht O."/>
            <person name="Bracharz F."/>
            <person name="Lipzen A."/>
            <person name="Nolan M."/>
            <person name="Ohm R."/>
            <person name="Grigoriev I."/>
            <person name="Sun S."/>
            <person name="Heitman J."/>
            <person name="Bruck T."/>
            <person name="Nowrousian M."/>
        </authorList>
    </citation>
    <scope>NUCLEOTIDE SEQUENCE [LARGE SCALE GENOMIC DNA]</scope>
    <source>
        <strain evidence="3 4">IBC0246</strain>
    </source>
</reference>
<evidence type="ECO:0000256" key="2">
    <source>
        <dbReference type="SAM" id="MobiDB-lite"/>
    </source>
</evidence>
<dbReference type="GO" id="GO:0005634">
    <property type="term" value="C:nucleus"/>
    <property type="evidence" value="ECO:0007669"/>
    <property type="project" value="TreeGrafter"/>
</dbReference>
<dbReference type="GO" id="GO:0005829">
    <property type="term" value="C:cytosol"/>
    <property type="evidence" value="ECO:0007669"/>
    <property type="project" value="TreeGrafter"/>
</dbReference>
<name>A0A0J1B0W4_9TREE</name>
<sequence length="442" mass="48076">MAIIEEAGSPHPRQAPVTIEELPDSRFSQPGPSTQPASAQAPSNLAGKLPSLAARLQPGEDTSEPTFQRTAESALRELGVAVASPEWDQLSREQQAVVFLPAIRLYSSSSSTLTPLIPTPPAASSLAIYLLSHPLRSFFTSHPHLSASTRARTRPHGGTGALDDMHDDESWKVSGIDNALAWCATQLSSSDVERHLNLLLPPTLTMMDNYQPPWRDAGSRVLGEWIDKIDPAELRRRGLDTLLLKSLTHTLSLHHDPPLSHVFAVTLKIAGNLDGEKKAEAYADIVDRALVAGWTYASSSAISVLVDIARNTEVLIGILGVGIARWLKSIIPALLAPLQHEPTPNRLGLYVANLNALLVLLRGLRGSGRVDRWRGQVLDVVARVWIQVGDYGYSGTDKETADTVLSLTRVVYEEIGTQCPSVKAHEFAQLRALDQRFAPLVM</sequence>
<dbReference type="GO" id="GO:0110078">
    <property type="term" value="C:TTT Hsp90 cochaperone complex"/>
    <property type="evidence" value="ECO:0007669"/>
    <property type="project" value="InterPro"/>
</dbReference>
<dbReference type="EMBL" id="KQ087221">
    <property type="protein sequence ID" value="KLT41249.1"/>
    <property type="molecule type" value="Genomic_DNA"/>
</dbReference>
<dbReference type="STRING" id="879819.A0A0J1B0W4"/>
<evidence type="ECO:0000313" key="3">
    <source>
        <dbReference type="EMBL" id="KLT41249.1"/>
    </source>
</evidence>
<feature type="compositionally biased region" description="Polar residues" evidence="2">
    <location>
        <begin position="26"/>
        <end position="43"/>
    </location>
</feature>
<evidence type="ECO:0000256" key="1">
    <source>
        <dbReference type="ARBA" id="ARBA00034736"/>
    </source>
</evidence>